<keyword evidence="3" id="KW-1185">Reference proteome</keyword>
<gene>
    <name evidence="2" type="ORF">chiPu_0021179</name>
</gene>
<proteinExistence type="predicted"/>
<accession>A0A401RP29</accession>
<protein>
    <submittedName>
        <fullName evidence="2">Uncharacterized protein</fullName>
    </submittedName>
</protein>
<feature type="region of interest" description="Disordered" evidence="1">
    <location>
        <begin position="14"/>
        <end position="49"/>
    </location>
</feature>
<dbReference type="EMBL" id="BEZZ01003480">
    <property type="protein sequence ID" value="GCC19850.1"/>
    <property type="molecule type" value="Genomic_DNA"/>
</dbReference>
<organism evidence="2 3">
    <name type="scientific">Chiloscyllium punctatum</name>
    <name type="common">Brownbanded bambooshark</name>
    <name type="synonym">Hemiscyllium punctatum</name>
    <dbReference type="NCBI Taxonomy" id="137246"/>
    <lineage>
        <taxon>Eukaryota</taxon>
        <taxon>Metazoa</taxon>
        <taxon>Chordata</taxon>
        <taxon>Craniata</taxon>
        <taxon>Vertebrata</taxon>
        <taxon>Chondrichthyes</taxon>
        <taxon>Elasmobranchii</taxon>
        <taxon>Galeomorphii</taxon>
        <taxon>Galeoidea</taxon>
        <taxon>Orectolobiformes</taxon>
        <taxon>Hemiscylliidae</taxon>
        <taxon>Chiloscyllium</taxon>
    </lineage>
</organism>
<feature type="non-terminal residue" evidence="2">
    <location>
        <position position="49"/>
    </location>
</feature>
<reference evidence="2 3" key="1">
    <citation type="journal article" date="2018" name="Nat. Ecol. Evol.">
        <title>Shark genomes provide insights into elasmobranch evolution and the origin of vertebrates.</title>
        <authorList>
            <person name="Hara Y"/>
            <person name="Yamaguchi K"/>
            <person name="Onimaru K"/>
            <person name="Kadota M"/>
            <person name="Koyanagi M"/>
            <person name="Keeley SD"/>
            <person name="Tatsumi K"/>
            <person name="Tanaka K"/>
            <person name="Motone F"/>
            <person name="Kageyama Y"/>
            <person name="Nozu R"/>
            <person name="Adachi N"/>
            <person name="Nishimura O"/>
            <person name="Nakagawa R"/>
            <person name="Tanegashima C"/>
            <person name="Kiyatake I"/>
            <person name="Matsumoto R"/>
            <person name="Murakumo K"/>
            <person name="Nishida K"/>
            <person name="Terakita A"/>
            <person name="Kuratani S"/>
            <person name="Sato K"/>
            <person name="Hyodo S Kuraku.S."/>
        </authorList>
    </citation>
    <scope>NUCLEOTIDE SEQUENCE [LARGE SCALE GENOMIC DNA]</scope>
</reference>
<comment type="caution">
    <text evidence="2">The sequence shown here is derived from an EMBL/GenBank/DDBJ whole genome shotgun (WGS) entry which is preliminary data.</text>
</comment>
<sequence>MPFESVLPPILLRPLLGQSSARARSRDMGSRTNQTERPSNFLANQQRPE</sequence>
<feature type="compositionally biased region" description="Polar residues" evidence="1">
    <location>
        <begin position="30"/>
        <end position="49"/>
    </location>
</feature>
<name>A0A401RP29_CHIPU</name>
<dbReference type="AlphaFoldDB" id="A0A401RP29"/>
<dbReference type="Proteomes" id="UP000287033">
    <property type="component" value="Unassembled WGS sequence"/>
</dbReference>
<evidence type="ECO:0000313" key="2">
    <source>
        <dbReference type="EMBL" id="GCC19850.1"/>
    </source>
</evidence>
<evidence type="ECO:0000313" key="3">
    <source>
        <dbReference type="Proteomes" id="UP000287033"/>
    </source>
</evidence>
<evidence type="ECO:0000256" key="1">
    <source>
        <dbReference type="SAM" id="MobiDB-lite"/>
    </source>
</evidence>